<dbReference type="AlphaFoldDB" id="A0A8J3AM36"/>
<sequence>MSRLRKTIKRLSNVRLRYVILGSALICIFMLTMAILQLDRRMGAIDKETYCPLYGPMGHYVILRDKSGPIGAVHGSEIGAYFQRLLRDEIPQSYLVSMFTLEATTPMVLKPKLQLCNPWSDKTHAVLERNLRNQKIDFEKKMMEVLMAPGVFSGRVLEVSFFADIEDMVKKLQESNVDGPKRLYLVSRMDFEGSTSVNGWDFKKSRSEEVWGKSLPDLSGIELQVVILDGASDDLGRYKFDEFWKEYANQTGASKIVVQHVPSIS</sequence>
<comment type="caution">
    <text evidence="2">The sequence shown here is derived from an EMBL/GenBank/DDBJ whole genome shotgun (WGS) entry which is preliminary data.</text>
</comment>
<dbReference type="RefSeq" id="WP_188379863.1">
    <property type="nucleotide sequence ID" value="NZ_BMDI01000001.1"/>
</dbReference>
<name>A0A8J3AM36_9BURK</name>
<evidence type="ECO:0000256" key="1">
    <source>
        <dbReference type="SAM" id="Phobius"/>
    </source>
</evidence>
<evidence type="ECO:0000313" key="3">
    <source>
        <dbReference type="Proteomes" id="UP000642180"/>
    </source>
</evidence>
<evidence type="ECO:0000313" key="2">
    <source>
        <dbReference type="EMBL" id="GGI16993.1"/>
    </source>
</evidence>
<keyword evidence="1" id="KW-0812">Transmembrane</keyword>
<feature type="transmembrane region" description="Helical" evidence="1">
    <location>
        <begin position="16"/>
        <end position="36"/>
    </location>
</feature>
<protein>
    <submittedName>
        <fullName evidence="2">Uncharacterized protein</fullName>
    </submittedName>
</protein>
<gene>
    <name evidence="2" type="ORF">GCM10008066_06740</name>
</gene>
<organism evidence="2 3">
    <name type="scientific">Oxalicibacterium faecigallinarum</name>
    <dbReference type="NCBI Taxonomy" id="573741"/>
    <lineage>
        <taxon>Bacteria</taxon>
        <taxon>Pseudomonadati</taxon>
        <taxon>Pseudomonadota</taxon>
        <taxon>Betaproteobacteria</taxon>
        <taxon>Burkholderiales</taxon>
        <taxon>Oxalobacteraceae</taxon>
        <taxon>Oxalicibacterium</taxon>
    </lineage>
</organism>
<dbReference type="Proteomes" id="UP000642180">
    <property type="component" value="Unassembled WGS sequence"/>
</dbReference>
<keyword evidence="1" id="KW-0472">Membrane</keyword>
<keyword evidence="3" id="KW-1185">Reference proteome</keyword>
<proteinExistence type="predicted"/>
<dbReference type="EMBL" id="BMDI01000001">
    <property type="protein sequence ID" value="GGI16993.1"/>
    <property type="molecule type" value="Genomic_DNA"/>
</dbReference>
<keyword evidence="1" id="KW-1133">Transmembrane helix</keyword>
<reference evidence="3" key="1">
    <citation type="journal article" date="2019" name="Int. J. Syst. Evol. Microbiol.">
        <title>The Global Catalogue of Microorganisms (GCM) 10K type strain sequencing project: providing services to taxonomists for standard genome sequencing and annotation.</title>
        <authorList>
            <consortium name="The Broad Institute Genomics Platform"/>
            <consortium name="The Broad Institute Genome Sequencing Center for Infectious Disease"/>
            <person name="Wu L."/>
            <person name="Ma J."/>
        </authorList>
    </citation>
    <scope>NUCLEOTIDE SEQUENCE [LARGE SCALE GENOMIC DNA]</scope>
    <source>
        <strain evidence="3">CCM 2767</strain>
    </source>
</reference>
<accession>A0A8J3AM36</accession>